<dbReference type="Proteomes" id="UP000178099">
    <property type="component" value="Unassembled WGS sequence"/>
</dbReference>
<organism evidence="1 2">
    <name type="scientific">Candidatus Lloydbacteria bacterium RIFCSPHIGHO2_02_FULL_51_22</name>
    <dbReference type="NCBI Taxonomy" id="1798663"/>
    <lineage>
        <taxon>Bacteria</taxon>
        <taxon>Candidatus Lloydiibacteriota</taxon>
    </lineage>
</organism>
<comment type="caution">
    <text evidence="1">The sequence shown here is derived from an EMBL/GenBank/DDBJ whole genome shotgun (WGS) entry which is preliminary data.</text>
</comment>
<reference evidence="1 2" key="1">
    <citation type="journal article" date="2016" name="Nat. Commun.">
        <title>Thousands of microbial genomes shed light on interconnected biogeochemical processes in an aquifer system.</title>
        <authorList>
            <person name="Anantharaman K."/>
            <person name="Brown C.T."/>
            <person name="Hug L.A."/>
            <person name="Sharon I."/>
            <person name="Castelle C.J."/>
            <person name="Probst A.J."/>
            <person name="Thomas B.C."/>
            <person name="Singh A."/>
            <person name="Wilkins M.J."/>
            <person name="Karaoz U."/>
            <person name="Brodie E.L."/>
            <person name="Williams K.H."/>
            <person name="Hubbard S.S."/>
            <person name="Banfield J.F."/>
        </authorList>
    </citation>
    <scope>NUCLEOTIDE SEQUENCE [LARGE SCALE GENOMIC DNA]</scope>
</reference>
<evidence type="ECO:0008006" key="3">
    <source>
        <dbReference type="Google" id="ProtNLM"/>
    </source>
</evidence>
<gene>
    <name evidence="1" type="ORF">A3D67_04305</name>
</gene>
<evidence type="ECO:0000313" key="2">
    <source>
        <dbReference type="Proteomes" id="UP000178099"/>
    </source>
</evidence>
<evidence type="ECO:0000313" key="1">
    <source>
        <dbReference type="EMBL" id="OGZ12599.1"/>
    </source>
</evidence>
<dbReference type="AlphaFoldDB" id="A0A1G2DG67"/>
<protein>
    <recommendedName>
        <fullName evidence="3">Addiction module toxin, HicA family</fullName>
    </recommendedName>
</protein>
<sequence length="85" mass="9853">MGEGYRRKINNCTPANVLSMFDRLGGFSTKECRRHTKVTHDKTSSATLVPRHSKINRHLLRDIIEDYLVAKLGFDEEEVYKNLKC</sequence>
<proteinExistence type="predicted"/>
<name>A0A1G2DG67_9BACT</name>
<accession>A0A1G2DG67</accession>
<dbReference type="EMBL" id="MHLN01000003">
    <property type="protein sequence ID" value="OGZ12599.1"/>
    <property type="molecule type" value="Genomic_DNA"/>
</dbReference>